<protein>
    <recommendedName>
        <fullName evidence="4">F-box domain-containing protein</fullName>
    </recommendedName>
</protein>
<evidence type="ECO:0000313" key="3">
    <source>
        <dbReference type="Proteomes" id="UP001215151"/>
    </source>
</evidence>
<sequence>MPYEEADILRADRLSHPYYGLPSVEDRPGHPETTRATGPETLRLRALHNSFVPVNQLPPELLIMVMSCVQYSPFYYQNHNERWCTILEVCRHWFVVGATAPWLWRTISPRTNIRYAWITLARSKQATIAVAVYKPHHLTSCVLLAGITPHAHRLRELFLVELSIRDKEPLSRIMEDLPMLEVLRVSLQLFRSGSALDREIIRGVQLTPGRFPRLRSLSARGVYLPNSTVWQQLDTLCLGGCPGMSLESLVAMVQGCIQIVQLEITNSKGSAVGPDDQSPVSQTSSSWTRQYVVPLPKLRKLHVRMEPRVIKHILSAILLPSTAQVAIEWVVDETSTEDELALGILAAMPDDLGCHMPILQSEDTKEGELRLFCQQRILSLRSTVHRHALRDGFNTSGCPDGTDSPSFSFDMYNADIRQWGAFDNALPMEDILTILHKAPLEALHVEISASEANLIDWRALLHPIHALRELTISFWPPGHAPSTFRRIFAALDAQDDQYRSMLEPEVLCPALRYTKMTGLGISRNLEFDEDLAYARECLDRRGRALGGPSLGLDEFVLVVGFYHSQKEFEEDRARALDILAPVVGNLVYERDRQDRDDPNVSQQDIQGYSPAPRRHARAKKVMDAIKRVLHVASKWVAGSLCR</sequence>
<accession>A0AAD7U5E8</accession>
<dbReference type="AlphaFoldDB" id="A0AAD7U5E8"/>
<proteinExistence type="predicted"/>
<dbReference type="InterPro" id="IPR032675">
    <property type="entry name" value="LRR_dom_sf"/>
</dbReference>
<reference evidence="2" key="1">
    <citation type="submission" date="2022-11" db="EMBL/GenBank/DDBJ databases">
        <title>Genome Sequence of Cubamyces cubensis.</title>
        <authorList>
            <person name="Buettner E."/>
        </authorList>
    </citation>
    <scope>NUCLEOTIDE SEQUENCE</scope>
    <source>
        <strain evidence="2">MPL-01</strain>
    </source>
</reference>
<evidence type="ECO:0000256" key="1">
    <source>
        <dbReference type="SAM" id="MobiDB-lite"/>
    </source>
</evidence>
<dbReference type="Proteomes" id="UP001215151">
    <property type="component" value="Unassembled WGS sequence"/>
</dbReference>
<dbReference type="SUPFAM" id="SSF52047">
    <property type="entry name" value="RNI-like"/>
    <property type="match status" value="1"/>
</dbReference>
<dbReference type="Gene3D" id="3.80.10.10">
    <property type="entry name" value="Ribonuclease Inhibitor"/>
    <property type="match status" value="1"/>
</dbReference>
<comment type="caution">
    <text evidence="2">The sequence shown here is derived from an EMBL/GenBank/DDBJ whole genome shotgun (WGS) entry which is preliminary data.</text>
</comment>
<name>A0AAD7U5E8_9APHY</name>
<organism evidence="2 3">
    <name type="scientific">Trametes cubensis</name>
    <dbReference type="NCBI Taxonomy" id="1111947"/>
    <lineage>
        <taxon>Eukaryota</taxon>
        <taxon>Fungi</taxon>
        <taxon>Dikarya</taxon>
        <taxon>Basidiomycota</taxon>
        <taxon>Agaricomycotina</taxon>
        <taxon>Agaricomycetes</taxon>
        <taxon>Polyporales</taxon>
        <taxon>Polyporaceae</taxon>
        <taxon>Trametes</taxon>
    </lineage>
</organism>
<evidence type="ECO:0000313" key="2">
    <source>
        <dbReference type="EMBL" id="KAJ8501455.1"/>
    </source>
</evidence>
<dbReference type="EMBL" id="JAPEVG010000007">
    <property type="protein sequence ID" value="KAJ8501455.1"/>
    <property type="molecule type" value="Genomic_DNA"/>
</dbReference>
<evidence type="ECO:0008006" key="4">
    <source>
        <dbReference type="Google" id="ProtNLM"/>
    </source>
</evidence>
<keyword evidence="3" id="KW-1185">Reference proteome</keyword>
<feature type="region of interest" description="Disordered" evidence="1">
    <location>
        <begin position="591"/>
        <end position="614"/>
    </location>
</feature>
<gene>
    <name evidence="2" type="ORF">ONZ51_g628</name>
</gene>